<reference evidence="7" key="1">
    <citation type="submission" date="2016-10" db="EMBL/GenBank/DDBJ databases">
        <authorList>
            <person name="Varghese N."/>
            <person name="Submissions S."/>
        </authorList>
    </citation>
    <scope>NUCLEOTIDE SEQUENCE [LARGE SCALE GENOMIC DNA]</scope>
    <source>
        <strain evidence="7">S6-262</strain>
    </source>
</reference>
<feature type="domain" description="SF3 helicase" evidence="5">
    <location>
        <begin position="215"/>
        <end position="378"/>
    </location>
</feature>
<keyword evidence="3" id="KW-0067">ATP-binding</keyword>
<feature type="region of interest" description="Disordered" evidence="4">
    <location>
        <begin position="500"/>
        <end position="528"/>
    </location>
</feature>
<dbReference type="SUPFAM" id="SSF52540">
    <property type="entry name" value="P-loop containing nucleoside triphosphate hydrolases"/>
    <property type="match status" value="1"/>
</dbReference>
<dbReference type="GO" id="GO:0005524">
    <property type="term" value="F:ATP binding"/>
    <property type="evidence" value="ECO:0007669"/>
    <property type="project" value="UniProtKB-KW"/>
</dbReference>
<dbReference type="Pfam" id="PF08706">
    <property type="entry name" value="D5_N"/>
    <property type="match status" value="1"/>
</dbReference>
<dbReference type="RefSeq" id="WP_139197992.1">
    <property type="nucleotide sequence ID" value="NZ_FOCF01000001.1"/>
</dbReference>
<dbReference type="SMART" id="SM00885">
    <property type="entry name" value="D5_N"/>
    <property type="match status" value="1"/>
</dbReference>
<dbReference type="NCBIfam" id="TIGR01613">
    <property type="entry name" value="primase_Cterm"/>
    <property type="match status" value="1"/>
</dbReference>
<sequence length="528" mass="58514">MGDVVQRAVMMVTVDPLALCWRELSDLGNAERLVAHAGGKLVHVREWGWVAYDGRRWSAEDGQRLAMLKTHEVARGIRDEIAALAEIADDELKKRFGEWCTTERRQDRVINLHKHAVQTGNASKATAMLAQAATLDDLNRRMEEFDTNLLVVNAANRTLRFVKDPAAEAGKRWRLTEAPHDPADHLTRAMTCDWDPRATAPAWDQHLATVLPDPAVRAYFQQVIGYALSGLTVEQCMFMLQGKGGDGKSTTMNVLRELMGGYGVAADVQTFMAAGQRSGADATPDLVRLAGDTRLVCTQEPKRGSAIDEQRIKQFTGGSPIQARANYGDPFEFKARGKLFMECNSRPRISGDDDGIWRRIVIILFPHQFKGTAIDKGAEARLMAEGPGILNWMLEGLRQWLEAGRLVQPTAVSEAVEEYRRSANPFGEWMAARVDTSDPVALTLSSELYADYKEWCEAEGVGDRDLLNSTAFGRALGDRQIMLGPKDRRGLKRRRGARLRSGFTNPPVAEQEASGGADWADFDDGMTL</sequence>
<evidence type="ECO:0000256" key="2">
    <source>
        <dbReference type="ARBA" id="ARBA00022801"/>
    </source>
</evidence>
<evidence type="ECO:0000313" key="7">
    <source>
        <dbReference type="Proteomes" id="UP000199206"/>
    </source>
</evidence>
<keyword evidence="1" id="KW-0547">Nucleotide-binding</keyword>
<dbReference type="Pfam" id="PF19263">
    <property type="entry name" value="DUF5906"/>
    <property type="match status" value="1"/>
</dbReference>
<evidence type="ECO:0000259" key="5">
    <source>
        <dbReference type="PROSITE" id="PS51206"/>
    </source>
</evidence>
<dbReference type="EMBL" id="FOCF01000001">
    <property type="protein sequence ID" value="SEM62559.1"/>
    <property type="molecule type" value="Genomic_DNA"/>
</dbReference>
<organism evidence="6 7">
    <name type="scientific">Sphingomonas gellani</name>
    <dbReference type="NCBI Taxonomy" id="1166340"/>
    <lineage>
        <taxon>Bacteria</taxon>
        <taxon>Pseudomonadati</taxon>
        <taxon>Pseudomonadota</taxon>
        <taxon>Alphaproteobacteria</taxon>
        <taxon>Sphingomonadales</taxon>
        <taxon>Sphingomonadaceae</taxon>
        <taxon>Sphingomonas</taxon>
    </lineage>
</organism>
<evidence type="ECO:0000256" key="3">
    <source>
        <dbReference type="ARBA" id="ARBA00022840"/>
    </source>
</evidence>
<evidence type="ECO:0000313" key="6">
    <source>
        <dbReference type="EMBL" id="SEM62559.1"/>
    </source>
</evidence>
<dbReference type="Gene3D" id="3.40.50.300">
    <property type="entry name" value="P-loop containing nucleotide triphosphate hydrolases"/>
    <property type="match status" value="1"/>
</dbReference>
<dbReference type="PANTHER" id="PTHR35372:SF2">
    <property type="entry name" value="SF3 HELICASE DOMAIN-CONTAINING PROTEIN"/>
    <property type="match status" value="1"/>
</dbReference>
<dbReference type="AlphaFoldDB" id="A0A1H7ZYI2"/>
<dbReference type="STRING" id="1166340.SAMN05192583_0877"/>
<dbReference type="OrthoDB" id="9763644at2"/>
<evidence type="ECO:0000256" key="1">
    <source>
        <dbReference type="ARBA" id="ARBA00022741"/>
    </source>
</evidence>
<accession>A0A1H7ZYI2</accession>
<dbReference type="PANTHER" id="PTHR35372">
    <property type="entry name" value="ATP BINDING PROTEIN-RELATED"/>
    <property type="match status" value="1"/>
</dbReference>
<gene>
    <name evidence="6" type="ORF">SAMN05192583_0877</name>
</gene>
<dbReference type="InterPro" id="IPR045455">
    <property type="entry name" value="NrS-1_pol-like_helicase"/>
</dbReference>
<evidence type="ECO:0000256" key="4">
    <source>
        <dbReference type="SAM" id="MobiDB-lite"/>
    </source>
</evidence>
<dbReference type="InterPro" id="IPR006500">
    <property type="entry name" value="Helicase_put_C_phage/plasmid"/>
</dbReference>
<dbReference type="InterPro" id="IPR014015">
    <property type="entry name" value="Helicase_SF3_DNA-vir"/>
</dbReference>
<proteinExistence type="predicted"/>
<dbReference type="InterPro" id="IPR014818">
    <property type="entry name" value="Phage/plasmid_primase_P4_C"/>
</dbReference>
<dbReference type="InterPro" id="IPR027417">
    <property type="entry name" value="P-loop_NTPase"/>
</dbReference>
<keyword evidence="6" id="KW-0347">Helicase</keyword>
<dbReference type="Proteomes" id="UP000199206">
    <property type="component" value="Unassembled WGS sequence"/>
</dbReference>
<protein>
    <submittedName>
        <fullName evidence="6">Putative DNA primase/helicase</fullName>
    </submittedName>
</protein>
<dbReference type="GO" id="GO:0016787">
    <property type="term" value="F:hydrolase activity"/>
    <property type="evidence" value="ECO:0007669"/>
    <property type="project" value="UniProtKB-KW"/>
</dbReference>
<dbReference type="GO" id="GO:0004386">
    <property type="term" value="F:helicase activity"/>
    <property type="evidence" value="ECO:0007669"/>
    <property type="project" value="UniProtKB-KW"/>
</dbReference>
<name>A0A1H7ZYI2_9SPHN</name>
<dbReference type="PROSITE" id="PS51206">
    <property type="entry name" value="SF3_HELICASE_1"/>
    <property type="match status" value="1"/>
</dbReference>
<keyword evidence="7" id="KW-1185">Reference proteome</keyword>
<dbReference type="InterPro" id="IPR051620">
    <property type="entry name" value="ORF904-like_C"/>
</dbReference>
<keyword evidence="2" id="KW-0378">Hydrolase</keyword>